<gene>
    <name evidence="8" type="ORF">ACFQ4M_05875</name>
</gene>
<feature type="domain" description="Polysaccharide chain length determinant N-terminal" evidence="7">
    <location>
        <begin position="14"/>
        <end position="52"/>
    </location>
</feature>
<feature type="transmembrane region" description="Helical" evidence="6">
    <location>
        <begin position="31"/>
        <end position="50"/>
    </location>
</feature>
<sequence length="394" mass="44024">MQIPQPSQQPYDDDEIDLRQLVKTLWRQKNLIVGTGVLGAILGVGASLISTKYVTDGLFMTPGVSAANYKRFEVVFSNGPRLQQYLRSTNQVSTPYGAMLYELADNQDALRDTLKPEFAFTDKDQKTFGVKVTENDEPGAMIGVRIQFKHKEPTNGPPVALLAEYVRDTLIRVNFEGTMLARCADFRTREQELRNAQLTNDFAITQEERRVATLRDIIARNPEAAVSDNRQIVSLEKGSERFLSPAAQLVAAEIQIADMKLAEVRRERERVASALKRDYYCQAQQALQQPTTGPAFLEGLANIQTAIFQDQDKSVDIVEQTWNELDVERANWTNTYLRAMRFVASPDGTEIKERKPGMALGLVLGGLLGGMLGIFGALVRAWWKRDDTGSNGSD</sequence>
<evidence type="ECO:0000256" key="5">
    <source>
        <dbReference type="ARBA" id="ARBA00023136"/>
    </source>
</evidence>
<evidence type="ECO:0000313" key="9">
    <source>
        <dbReference type="Proteomes" id="UP001597158"/>
    </source>
</evidence>
<protein>
    <submittedName>
        <fullName evidence="8">Wzz/FepE/Etk N-terminal domain-containing protein</fullName>
    </submittedName>
</protein>
<accession>A0ABW3WB24</accession>
<keyword evidence="4 6" id="KW-1133">Transmembrane helix</keyword>
<dbReference type="PANTHER" id="PTHR32309">
    <property type="entry name" value="TYROSINE-PROTEIN KINASE"/>
    <property type="match status" value="1"/>
</dbReference>
<feature type="transmembrane region" description="Helical" evidence="6">
    <location>
        <begin position="359"/>
        <end position="383"/>
    </location>
</feature>
<proteinExistence type="predicted"/>
<dbReference type="InterPro" id="IPR050445">
    <property type="entry name" value="Bact_polysacc_biosynth/exp"/>
</dbReference>
<dbReference type="Pfam" id="PF02706">
    <property type="entry name" value="Wzz"/>
    <property type="match status" value="1"/>
</dbReference>
<dbReference type="Proteomes" id="UP001597158">
    <property type="component" value="Unassembled WGS sequence"/>
</dbReference>
<dbReference type="PANTHER" id="PTHR32309:SF31">
    <property type="entry name" value="CAPSULAR EXOPOLYSACCHARIDE FAMILY"/>
    <property type="match status" value="1"/>
</dbReference>
<name>A0ABW3WB24_9RHOO</name>
<dbReference type="EMBL" id="JBHTMC010000010">
    <property type="protein sequence ID" value="MFD1263106.1"/>
    <property type="molecule type" value="Genomic_DNA"/>
</dbReference>
<dbReference type="RefSeq" id="WP_277834025.1">
    <property type="nucleotide sequence ID" value="NZ_JARQZE010000010.1"/>
</dbReference>
<evidence type="ECO:0000256" key="3">
    <source>
        <dbReference type="ARBA" id="ARBA00022692"/>
    </source>
</evidence>
<comment type="subcellular location">
    <subcellularLocation>
        <location evidence="1">Cell membrane</location>
        <topology evidence="1">Multi-pass membrane protein</topology>
    </subcellularLocation>
</comment>
<keyword evidence="2" id="KW-1003">Cell membrane</keyword>
<evidence type="ECO:0000256" key="6">
    <source>
        <dbReference type="SAM" id="Phobius"/>
    </source>
</evidence>
<keyword evidence="5 6" id="KW-0472">Membrane</keyword>
<comment type="caution">
    <text evidence="8">The sequence shown here is derived from an EMBL/GenBank/DDBJ whole genome shotgun (WGS) entry which is preliminary data.</text>
</comment>
<keyword evidence="3 6" id="KW-0812">Transmembrane</keyword>
<evidence type="ECO:0000256" key="1">
    <source>
        <dbReference type="ARBA" id="ARBA00004651"/>
    </source>
</evidence>
<organism evidence="8 9">
    <name type="scientific">Thauera mechernichensis</name>
    <dbReference type="NCBI Taxonomy" id="82788"/>
    <lineage>
        <taxon>Bacteria</taxon>
        <taxon>Pseudomonadati</taxon>
        <taxon>Pseudomonadota</taxon>
        <taxon>Betaproteobacteria</taxon>
        <taxon>Rhodocyclales</taxon>
        <taxon>Zoogloeaceae</taxon>
        <taxon>Thauera</taxon>
    </lineage>
</organism>
<evidence type="ECO:0000259" key="7">
    <source>
        <dbReference type="Pfam" id="PF02706"/>
    </source>
</evidence>
<dbReference type="InterPro" id="IPR003856">
    <property type="entry name" value="LPS_length_determ_N"/>
</dbReference>
<evidence type="ECO:0000313" key="8">
    <source>
        <dbReference type="EMBL" id="MFD1263106.1"/>
    </source>
</evidence>
<evidence type="ECO:0000256" key="4">
    <source>
        <dbReference type="ARBA" id="ARBA00022989"/>
    </source>
</evidence>
<evidence type="ECO:0000256" key="2">
    <source>
        <dbReference type="ARBA" id="ARBA00022475"/>
    </source>
</evidence>
<keyword evidence="9" id="KW-1185">Reference proteome</keyword>
<reference evidence="9" key="1">
    <citation type="journal article" date="2019" name="Int. J. Syst. Evol. Microbiol.">
        <title>The Global Catalogue of Microorganisms (GCM) 10K type strain sequencing project: providing services to taxonomists for standard genome sequencing and annotation.</title>
        <authorList>
            <consortium name="The Broad Institute Genomics Platform"/>
            <consortium name="The Broad Institute Genome Sequencing Center for Infectious Disease"/>
            <person name="Wu L."/>
            <person name="Ma J."/>
        </authorList>
    </citation>
    <scope>NUCLEOTIDE SEQUENCE [LARGE SCALE GENOMIC DNA]</scope>
    <source>
        <strain evidence="9">CCUG 48884</strain>
    </source>
</reference>